<feature type="transmembrane region" description="Helical" evidence="1">
    <location>
        <begin position="506"/>
        <end position="526"/>
    </location>
</feature>
<protein>
    <recommendedName>
        <fullName evidence="4">GTPase SAR1</fullName>
    </recommendedName>
</protein>
<feature type="transmembrane region" description="Helical" evidence="1">
    <location>
        <begin position="393"/>
        <end position="413"/>
    </location>
</feature>
<evidence type="ECO:0000313" key="2">
    <source>
        <dbReference type="EMBL" id="TLS48834.1"/>
    </source>
</evidence>
<dbReference type="EMBL" id="VCIW01000028">
    <property type="protein sequence ID" value="TLS48834.1"/>
    <property type="molecule type" value="Genomic_DNA"/>
</dbReference>
<keyword evidence="1" id="KW-0812">Transmembrane</keyword>
<keyword evidence="1" id="KW-1133">Transmembrane helix</keyword>
<reference evidence="2 3" key="1">
    <citation type="submission" date="2019-05" db="EMBL/GenBank/DDBJ databases">
        <authorList>
            <person name="Narsing Rao M.P."/>
            <person name="Li W.J."/>
        </authorList>
    </citation>
    <scope>NUCLEOTIDE SEQUENCE [LARGE SCALE GENOMIC DNA]</scope>
    <source>
        <strain evidence="2 3">SYSU_K30003</strain>
    </source>
</reference>
<feature type="transmembrane region" description="Helical" evidence="1">
    <location>
        <begin position="6"/>
        <end position="28"/>
    </location>
</feature>
<keyword evidence="3" id="KW-1185">Reference proteome</keyword>
<feature type="transmembrane region" description="Helical" evidence="1">
    <location>
        <begin position="306"/>
        <end position="325"/>
    </location>
</feature>
<keyword evidence="1" id="KW-0472">Membrane</keyword>
<feature type="transmembrane region" description="Helical" evidence="1">
    <location>
        <begin position="102"/>
        <end position="121"/>
    </location>
</feature>
<evidence type="ECO:0008006" key="4">
    <source>
        <dbReference type="Google" id="ProtNLM"/>
    </source>
</evidence>
<dbReference type="RefSeq" id="WP_138197782.1">
    <property type="nucleotide sequence ID" value="NZ_VCIW01000028.1"/>
</dbReference>
<evidence type="ECO:0000313" key="3">
    <source>
        <dbReference type="Proteomes" id="UP000309676"/>
    </source>
</evidence>
<dbReference type="Proteomes" id="UP000309676">
    <property type="component" value="Unassembled WGS sequence"/>
</dbReference>
<proteinExistence type="predicted"/>
<dbReference type="OrthoDB" id="2662505at2"/>
<sequence>MDSKTMLLGLFGGAVVFFLVAVILFKWLSRKNTGIGSIREYEELRLPGRATSKQALYSLLQRVYVVWERVPLLRDYLTTIRKRLSALHTYDEWKLRLEIIKIALVAWGALLIAAVPLFLFARDPMTLLMIIIGIWVGHGMIADAFVHRLENRLLRQLRHFFADVRHHYHRHGMVEEAIYDAAEAAPYEMALHGHEVYAVLTASDPEEKLEQYYEVAPKRFLKGLAGLSHLVKEYGDKTLQNGSLYLHALGRLTTELNLDILRREKLSYLLQGLTAIALIPILFTKPIENWASRYFPAMDDFYASKLGWITKIVILLIILGSYVLLRKMQELDGERKVRRRKPWEQRVYDLPRVRRVMDRIAPEPGTREAARSAMLLKETNSPLRLEWFFVQRVTISIVAFSLTLGLFVTLHGVTRHQILHAPVKPDTMFGRLSAEDEAKAKEAAALDRRIIADVKGVKKRLSEAVITELRKDPLLTQNEAQLHAAAKRMVQKLEALNGEYLKWWEVMLALLIGLGGYYAPAGLLLFQRRMRNMEMKHEVDQFHSVIAMLSEMDRMSVEHLLEWMERFAFIFKEPIQHCILHYEHGAEQALEQLKEEAPFLPFVRTVEKLQLAVEKIPIRQAFDDLESEQTFAQEQRKQDYERLIETKAGWGKMIGFAPMMSLIFCYLVFPLVYVSLNQMSVYYEQIQKIQ</sequence>
<comment type="caution">
    <text evidence="2">The sequence shown here is derived from an EMBL/GenBank/DDBJ whole genome shotgun (WGS) entry which is preliminary data.</text>
</comment>
<feature type="transmembrane region" description="Helical" evidence="1">
    <location>
        <begin position="266"/>
        <end position="286"/>
    </location>
</feature>
<organism evidence="2 3">
    <name type="scientific">Paenibacillus antri</name>
    <dbReference type="NCBI Taxonomy" id="2582848"/>
    <lineage>
        <taxon>Bacteria</taxon>
        <taxon>Bacillati</taxon>
        <taxon>Bacillota</taxon>
        <taxon>Bacilli</taxon>
        <taxon>Bacillales</taxon>
        <taxon>Paenibacillaceae</taxon>
        <taxon>Paenibacillus</taxon>
    </lineage>
</organism>
<name>A0A5R9G754_9BACL</name>
<accession>A0A5R9G754</accession>
<feature type="transmembrane region" description="Helical" evidence="1">
    <location>
        <begin position="653"/>
        <end position="673"/>
    </location>
</feature>
<gene>
    <name evidence="2" type="ORF">FE782_28675</name>
</gene>
<evidence type="ECO:0000256" key="1">
    <source>
        <dbReference type="SAM" id="Phobius"/>
    </source>
</evidence>
<feature type="transmembrane region" description="Helical" evidence="1">
    <location>
        <begin position="127"/>
        <end position="146"/>
    </location>
</feature>
<dbReference type="AlphaFoldDB" id="A0A5R9G754"/>